<organism evidence="2 3">
    <name type="scientific">Levilactobacillus parabrevis ATCC 53295</name>
    <dbReference type="NCBI Taxonomy" id="1267003"/>
    <lineage>
        <taxon>Bacteria</taxon>
        <taxon>Bacillati</taxon>
        <taxon>Bacillota</taxon>
        <taxon>Bacilli</taxon>
        <taxon>Lactobacillales</taxon>
        <taxon>Lactobacillaceae</taxon>
        <taxon>Levilactobacillus</taxon>
    </lineage>
</organism>
<dbReference type="Pfam" id="PF11188">
    <property type="entry name" value="DUF2975"/>
    <property type="match status" value="1"/>
</dbReference>
<name>A0A0R1GTF5_9LACO</name>
<keyword evidence="1" id="KW-0812">Transmembrane</keyword>
<keyword evidence="1" id="KW-1133">Transmembrane helix</keyword>
<gene>
    <name evidence="2" type="ORF">FD07_GL000289</name>
</gene>
<dbReference type="PATRIC" id="fig|1267003.4.peg.307"/>
<feature type="transmembrane region" description="Helical" evidence="1">
    <location>
        <begin position="89"/>
        <end position="109"/>
    </location>
</feature>
<dbReference type="AlphaFoldDB" id="A0A0R1GTF5"/>
<dbReference type="RefSeq" id="WP_020089337.1">
    <property type="nucleotide sequence ID" value="NZ_AZCZ01000012.1"/>
</dbReference>
<feature type="transmembrane region" description="Helical" evidence="1">
    <location>
        <begin position="12"/>
        <end position="31"/>
    </location>
</feature>
<protein>
    <recommendedName>
        <fullName evidence="4">DUF2975 domain-containing protein</fullName>
    </recommendedName>
</protein>
<evidence type="ECO:0000313" key="3">
    <source>
        <dbReference type="Proteomes" id="UP000051176"/>
    </source>
</evidence>
<dbReference type="InterPro" id="IPR021354">
    <property type="entry name" value="DUF2975"/>
</dbReference>
<evidence type="ECO:0008006" key="4">
    <source>
        <dbReference type="Google" id="ProtNLM"/>
    </source>
</evidence>
<keyword evidence="1" id="KW-0472">Membrane</keyword>
<reference evidence="2 3" key="1">
    <citation type="journal article" date="2015" name="Genome Announc.">
        <title>Expanding the biotechnology potential of lactobacilli through comparative genomics of 213 strains and associated genera.</title>
        <authorList>
            <person name="Sun Z."/>
            <person name="Harris H.M."/>
            <person name="McCann A."/>
            <person name="Guo C."/>
            <person name="Argimon S."/>
            <person name="Zhang W."/>
            <person name="Yang X."/>
            <person name="Jeffery I.B."/>
            <person name="Cooney J.C."/>
            <person name="Kagawa T.F."/>
            <person name="Liu W."/>
            <person name="Song Y."/>
            <person name="Salvetti E."/>
            <person name="Wrobel A."/>
            <person name="Rasinkangas P."/>
            <person name="Parkhill J."/>
            <person name="Rea M.C."/>
            <person name="O'Sullivan O."/>
            <person name="Ritari J."/>
            <person name="Douillard F.P."/>
            <person name="Paul Ross R."/>
            <person name="Yang R."/>
            <person name="Briner A.E."/>
            <person name="Felis G.E."/>
            <person name="de Vos W.M."/>
            <person name="Barrangou R."/>
            <person name="Klaenhammer T.R."/>
            <person name="Caufield P.W."/>
            <person name="Cui Y."/>
            <person name="Zhang H."/>
            <person name="O'Toole P.W."/>
        </authorList>
    </citation>
    <scope>NUCLEOTIDE SEQUENCE [LARGE SCALE GENOMIC DNA]</scope>
    <source>
        <strain evidence="2 3">ATCC 53295</strain>
    </source>
</reference>
<comment type="caution">
    <text evidence="2">The sequence shown here is derived from an EMBL/GenBank/DDBJ whole genome shotgun (WGS) entry which is preliminary data.</text>
</comment>
<feature type="transmembrane region" description="Helical" evidence="1">
    <location>
        <begin position="115"/>
        <end position="138"/>
    </location>
</feature>
<sequence>MRKQIVVLKGALGLAVVAVLALAVIVAPVILRVSSVELHQLAVALGQGLYVAIGLILCAIFEAFNLLRRIARGTAFSTESVKALGWIKWSAYGVTLTFTAVLPLIYLWADGEDAPGLLLFALILTAAALVVGVFANILEQLLLSVVVMKRENELMVWL</sequence>
<keyword evidence="3" id="KW-1185">Reference proteome</keyword>
<evidence type="ECO:0000256" key="1">
    <source>
        <dbReference type="SAM" id="Phobius"/>
    </source>
</evidence>
<feature type="transmembrane region" description="Helical" evidence="1">
    <location>
        <begin position="43"/>
        <end position="68"/>
    </location>
</feature>
<proteinExistence type="predicted"/>
<dbReference type="OrthoDB" id="2328229at2"/>
<accession>A0A0R1GTF5</accession>
<evidence type="ECO:0000313" key="2">
    <source>
        <dbReference type="EMBL" id="KRK37232.1"/>
    </source>
</evidence>
<dbReference type="STRING" id="357278.IV61_GL000304"/>
<dbReference type="EMBL" id="AZCZ01000012">
    <property type="protein sequence ID" value="KRK37232.1"/>
    <property type="molecule type" value="Genomic_DNA"/>
</dbReference>
<dbReference type="Proteomes" id="UP000051176">
    <property type="component" value="Unassembled WGS sequence"/>
</dbReference>